<dbReference type="EMBL" id="UYSU01000023">
    <property type="protein sequence ID" value="VDL81048.1"/>
    <property type="molecule type" value="Genomic_DNA"/>
</dbReference>
<reference evidence="3" key="1">
    <citation type="submission" date="2016-06" db="UniProtKB">
        <authorList>
            <consortium name="WormBaseParasite"/>
        </authorList>
    </citation>
    <scope>IDENTIFICATION</scope>
</reference>
<sequence>MKGLEKVPQTNAGYHVFCSWPRLADHKIRGCENSNKQQYPLPNPPHHTIQAAQGQLEEVGAGDTFFWSVRPKAERLDARVAFAIRNDIVGHLPQRINAHLMSLRLPLRRDMFANIVSINPPPMTSSDSVKVKFYEDLYTLLATVPKADKLIVLGDFNARVRTDHAAWQGVLGPHGLGSCNDNGLLLLRMCAEHRLLLTNTFIAFQRGRRPRGCKLGRGDGSCWTMFSSRGEIVRACW</sequence>
<evidence type="ECO:0000313" key="3">
    <source>
        <dbReference type="WBParaSite" id="SSLN_0000004701-mRNA-1"/>
    </source>
</evidence>
<dbReference type="OrthoDB" id="10030815at2759"/>
<dbReference type="AlphaFoldDB" id="A0A183S750"/>
<reference evidence="1 2" key="2">
    <citation type="submission" date="2018-11" db="EMBL/GenBank/DDBJ databases">
        <authorList>
            <consortium name="Pathogen Informatics"/>
        </authorList>
    </citation>
    <scope>NUCLEOTIDE SEQUENCE [LARGE SCALE GENOMIC DNA]</scope>
    <source>
        <strain evidence="1 2">NST_G2</strain>
    </source>
</reference>
<evidence type="ECO:0000313" key="2">
    <source>
        <dbReference type="Proteomes" id="UP000275846"/>
    </source>
</evidence>
<dbReference type="InterPro" id="IPR027124">
    <property type="entry name" value="Swc5/CFDP1/2"/>
</dbReference>
<dbReference type="InterPro" id="IPR036691">
    <property type="entry name" value="Endo/exonu/phosph_ase_sf"/>
</dbReference>
<dbReference type="PANTHER" id="PTHR23227">
    <property type="entry name" value="BUCENTAUR RELATED"/>
    <property type="match status" value="1"/>
</dbReference>
<keyword evidence="2" id="KW-1185">Reference proteome</keyword>
<dbReference type="STRING" id="70667.A0A183S750"/>
<accession>A0A183S750</accession>
<proteinExistence type="predicted"/>
<protein>
    <submittedName>
        <fullName evidence="3">Endo/exonuclease/phosphatase domain-containing protein</fullName>
    </submittedName>
</protein>
<dbReference type="PANTHER" id="PTHR23227:SF84">
    <property type="entry name" value="ENDONUCLEASE_EXONUCLEASE_PHOSPHATASE DOMAIN-CONTAINING PROTEIN"/>
    <property type="match status" value="1"/>
</dbReference>
<name>A0A183S750_SCHSO</name>
<gene>
    <name evidence="1" type="ORF">SSLN_LOCUS48</name>
</gene>
<dbReference type="Gene3D" id="3.60.10.10">
    <property type="entry name" value="Endonuclease/exonuclease/phosphatase"/>
    <property type="match status" value="1"/>
</dbReference>
<dbReference type="Proteomes" id="UP000275846">
    <property type="component" value="Unassembled WGS sequence"/>
</dbReference>
<evidence type="ECO:0000313" key="1">
    <source>
        <dbReference type="EMBL" id="VDL81048.1"/>
    </source>
</evidence>
<dbReference type="WBParaSite" id="SSLN_0000004701-mRNA-1">
    <property type="protein sequence ID" value="SSLN_0000004701-mRNA-1"/>
    <property type="gene ID" value="SSLN_0000004701"/>
</dbReference>
<organism evidence="3">
    <name type="scientific">Schistocephalus solidus</name>
    <name type="common">Tapeworm</name>
    <dbReference type="NCBI Taxonomy" id="70667"/>
    <lineage>
        <taxon>Eukaryota</taxon>
        <taxon>Metazoa</taxon>
        <taxon>Spiralia</taxon>
        <taxon>Lophotrochozoa</taxon>
        <taxon>Platyhelminthes</taxon>
        <taxon>Cestoda</taxon>
        <taxon>Eucestoda</taxon>
        <taxon>Diphyllobothriidea</taxon>
        <taxon>Diphyllobothriidae</taxon>
        <taxon>Schistocephalus</taxon>
    </lineage>
</organism>
<dbReference type="SUPFAM" id="SSF56219">
    <property type="entry name" value="DNase I-like"/>
    <property type="match status" value="1"/>
</dbReference>